<dbReference type="NCBIfam" id="TIGR01704">
    <property type="entry name" value="MTA_SAH-Nsdase"/>
    <property type="match status" value="1"/>
</dbReference>
<keyword evidence="3" id="KW-0028">Amino-acid biosynthesis</keyword>
<dbReference type="STRING" id="1121316.SAMN02745207_00934"/>
<dbReference type="RefSeq" id="WP_073337263.1">
    <property type="nucleotide sequence ID" value="NZ_FQXM01000004.1"/>
</dbReference>
<evidence type="ECO:0000313" key="7">
    <source>
        <dbReference type="EMBL" id="SHH37811.1"/>
    </source>
</evidence>
<dbReference type="InterPro" id="IPR000845">
    <property type="entry name" value="Nucleoside_phosphorylase_d"/>
</dbReference>
<dbReference type="GO" id="GO:0008930">
    <property type="term" value="F:methylthioadenosine nucleosidase activity"/>
    <property type="evidence" value="ECO:0007669"/>
    <property type="project" value="InterPro"/>
</dbReference>
<sequence>MRIGIIGAMDEEVSILLQDIELEKKITKAGMEFNLGKLYSKNVVVVKSGIGKVNAAVCTQILIDDYAVDSVINIGAAGGIGEEVLPGDVVIATSLIHHDMDVTAFGTPIGQIPRMDCFDFKSDEKLLKLTIKSAENIKDIKIHKGIIVSGDQFIDSVEKVKWFSEEFHALACEMESASIAQVCYLNNKAFVIIRSISDNACTGAHMDFNKFVPLAVKNSSIIIKNLLPSI</sequence>
<comment type="pathway">
    <text evidence="1">Amino-acid biosynthesis; L-methionine biosynthesis via salvage pathway; S-methyl-5-thio-alpha-D-ribose 1-phosphate from S-methyl-5'-thioadenosine (hydrolase route): step 1/2.</text>
</comment>
<proteinExistence type="predicted"/>
<dbReference type="CDD" id="cd09008">
    <property type="entry name" value="MTAN"/>
    <property type="match status" value="1"/>
</dbReference>
<dbReference type="InterPro" id="IPR035994">
    <property type="entry name" value="Nucleoside_phosphorylase_sf"/>
</dbReference>
<dbReference type="GO" id="GO:0009164">
    <property type="term" value="P:nucleoside catabolic process"/>
    <property type="evidence" value="ECO:0007669"/>
    <property type="project" value="InterPro"/>
</dbReference>
<dbReference type="UniPathway" id="UPA00904">
    <property type="reaction ID" value="UER00871"/>
</dbReference>
<dbReference type="GO" id="GO:0019509">
    <property type="term" value="P:L-methionine salvage from methylthioadenosine"/>
    <property type="evidence" value="ECO:0007669"/>
    <property type="project" value="UniProtKB-UniPathway"/>
</dbReference>
<dbReference type="EMBL" id="FQXM01000004">
    <property type="protein sequence ID" value="SHH37811.1"/>
    <property type="molecule type" value="Genomic_DNA"/>
</dbReference>
<name>A0A1M5SH43_9CLOT</name>
<dbReference type="GO" id="GO:0019284">
    <property type="term" value="P:L-methionine salvage from S-adenosylmethionine"/>
    <property type="evidence" value="ECO:0007669"/>
    <property type="project" value="TreeGrafter"/>
</dbReference>
<evidence type="ECO:0000256" key="5">
    <source>
        <dbReference type="ARBA" id="ARBA00023167"/>
    </source>
</evidence>
<dbReference type="AlphaFoldDB" id="A0A1M5SH43"/>
<gene>
    <name evidence="7" type="ORF">SAMN02745207_00934</name>
</gene>
<evidence type="ECO:0000256" key="1">
    <source>
        <dbReference type="ARBA" id="ARBA00004945"/>
    </source>
</evidence>
<dbReference type="Pfam" id="PF01048">
    <property type="entry name" value="PNP_UDP_1"/>
    <property type="match status" value="1"/>
</dbReference>
<evidence type="ECO:0000256" key="3">
    <source>
        <dbReference type="ARBA" id="ARBA00022605"/>
    </source>
</evidence>
<protein>
    <recommendedName>
        <fullName evidence="2">adenosylhomocysteine nucleosidase</fullName>
        <ecNumber evidence="2">3.2.2.9</ecNumber>
    </recommendedName>
</protein>
<keyword evidence="5" id="KW-0486">Methionine biosynthesis</keyword>
<evidence type="ECO:0000256" key="4">
    <source>
        <dbReference type="ARBA" id="ARBA00022801"/>
    </source>
</evidence>
<evidence type="ECO:0000259" key="6">
    <source>
        <dbReference type="Pfam" id="PF01048"/>
    </source>
</evidence>
<dbReference type="GO" id="GO:0008782">
    <property type="term" value="F:adenosylhomocysteine nucleosidase activity"/>
    <property type="evidence" value="ECO:0007669"/>
    <property type="project" value="UniProtKB-EC"/>
</dbReference>
<evidence type="ECO:0000313" key="8">
    <source>
        <dbReference type="Proteomes" id="UP000184447"/>
    </source>
</evidence>
<keyword evidence="8" id="KW-1185">Reference proteome</keyword>
<keyword evidence="4" id="KW-0378">Hydrolase</keyword>
<accession>A0A1M5SH43</accession>
<dbReference type="EC" id="3.2.2.9" evidence="2"/>
<dbReference type="NCBIfam" id="NF004079">
    <property type="entry name" value="PRK05584.1"/>
    <property type="match status" value="1"/>
</dbReference>
<dbReference type="SUPFAM" id="SSF53167">
    <property type="entry name" value="Purine and uridine phosphorylases"/>
    <property type="match status" value="1"/>
</dbReference>
<dbReference type="Proteomes" id="UP000184447">
    <property type="component" value="Unassembled WGS sequence"/>
</dbReference>
<dbReference type="PANTHER" id="PTHR46832:SF1">
    <property type="entry name" value="5'-METHYLTHIOADENOSINE_S-ADENOSYLHOMOCYSTEINE NUCLEOSIDASE"/>
    <property type="match status" value="1"/>
</dbReference>
<dbReference type="GO" id="GO:0005829">
    <property type="term" value="C:cytosol"/>
    <property type="evidence" value="ECO:0007669"/>
    <property type="project" value="TreeGrafter"/>
</dbReference>
<evidence type="ECO:0000256" key="2">
    <source>
        <dbReference type="ARBA" id="ARBA00011974"/>
    </source>
</evidence>
<dbReference type="Gene3D" id="3.40.50.1580">
    <property type="entry name" value="Nucleoside phosphorylase domain"/>
    <property type="match status" value="1"/>
</dbReference>
<dbReference type="InterPro" id="IPR010049">
    <property type="entry name" value="MTA_SAH_Nsdase"/>
</dbReference>
<organism evidence="7 8">
    <name type="scientific">Clostridium grantii DSM 8605</name>
    <dbReference type="NCBI Taxonomy" id="1121316"/>
    <lineage>
        <taxon>Bacteria</taxon>
        <taxon>Bacillati</taxon>
        <taxon>Bacillota</taxon>
        <taxon>Clostridia</taxon>
        <taxon>Eubacteriales</taxon>
        <taxon>Clostridiaceae</taxon>
        <taxon>Clostridium</taxon>
    </lineage>
</organism>
<feature type="domain" description="Nucleoside phosphorylase" evidence="6">
    <location>
        <begin position="2"/>
        <end position="227"/>
    </location>
</feature>
<reference evidence="7 8" key="1">
    <citation type="submission" date="2016-11" db="EMBL/GenBank/DDBJ databases">
        <authorList>
            <person name="Jaros S."/>
            <person name="Januszkiewicz K."/>
            <person name="Wedrychowicz H."/>
        </authorList>
    </citation>
    <scope>NUCLEOTIDE SEQUENCE [LARGE SCALE GENOMIC DNA]</scope>
    <source>
        <strain evidence="7 8">DSM 8605</strain>
    </source>
</reference>
<dbReference type="PANTHER" id="PTHR46832">
    <property type="entry name" value="5'-METHYLTHIOADENOSINE/S-ADENOSYLHOMOCYSTEINE NUCLEOSIDASE"/>
    <property type="match status" value="1"/>
</dbReference>
<dbReference type="OrthoDB" id="9792278at2"/>